<dbReference type="Gene3D" id="1.10.8.10">
    <property type="entry name" value="DNA helicase RuvA subunit, C-terminal domain"/>
    <property type="match status" value="1"/>
</dbReference>
<dbReference type="InterPro" id="IPR019874">
    <property type="entry name" value="RF_methyltr_PrmC"/>
</dbReference>
<feature type="binding site" evidence="5">
    <location>
        <begin position="270"/>
        <end position="273"/>
    </location>
    <ligand>
        <name>substrate</name>
    </ligand>
</feature>
<dbReference type="Pfam" id="PF05175">
    <property type="entry name" value="MTS"/>
    <property type="match status" value="1"/>
</dbReference>
<evidence type="ECO:0000259" key="8">
    <source>
        <dbReference type="Pfam" id="PF17827"/>
    </source>
</evidence>
<protein>
    <recommendedName>
        <fullName evidence="5">Release factor glutamine methyltransferase</fullName>
        <shortName evidence="5">RF MTase</shortName>
        <ecNumber evidence="5">2.1.1.297</ecNumber>
    </recommendedName>
    <alternativeName>
        <fullName evidence="5">N5-glutamine methyltransferase PrmC</fullName>
    </alternativeName>
    <alternativeName>
        <fullName evidence="5">Protein-(glutamine-N5) MTase PrmC</fullName>
    </alternativeName>
    <alternativeName>
        <fullName evidence="5">Protein-glutamine N-methyltransferase PrmC</fullName>
    </alternativeName>
</protein>
<feature type="domain" description="Release factor glutamine methyltransferase N-terminal" evidence="8">
    <location>
        <begin position="17"/>
        <end position="72"/>
    </location>
</feature>
<evidence type="ECO:0000256" key="1">
    <source>
        <dbReference type="ARBA" id="ARBA00022603"/>
    </source>
</evidence>
<comment type="function">
    <text evidence="5">Methylates the class 1 translation termination release factors RF1/PrfA and RF2/PrfB on the glutamine residue of the universally conserved GGQ motif.</text>
</comment>
<evidence type="ECO:0000256" key="6">
    <source>
        <dbReference type="SAM" id="MobiDB-lite"/>
    </source>
</evidence>
<dbReference type="EMBL" id="JAYXHS010000001">
    <property type="protein sequence ID" value="MEC5384497.1"/>
    <property type="molecule type" value="Genomic_DNA"/>
</dbReference>
<dbReference type="HAMAP" id="MF_02126">
    <property type="entry name" value="RF_methyltr_PrmC"/>
    <property type="match status" value="1"/>
</dbReference>
<dbReference type="InterPro" id="IPR007848">
    <property type="entry name" value="Small_mtfrase_dom"/>
</dbReference>
<evidence type="ECO:0000313" key="9">
    <source>
        <dbReference type="EMBL" id="MEC5384497.1"/>
    </source>
</evidence>
<evidence type="ECO:0000259" key="7">
    <source>
        <dbReference type="Pfam" id="PF05175"/>
    </source>
</evidence>
<dbReference type="NCBIfam" id="TIGR00536">
    <property type="entry name" value="hemK_fam"/>
    <property type="match status" value="1"/>
</dbReference>
<dbReference type="Pfam" id="PF17827">
    <property type="entry name" value="PrmC_N"/>
    <property type="match status" value="1"/>
</dbReference>
<dbReference type="RefSeq" id="WP_327597473.1">
    <property type="nucleotide sequence ID" value="NZ_JAYXHS010000001.1"/>
</dbReference>
<feature type="domain" description="Methyltransferase small" evidence="7">
    <location>
        <begin position="200"/>
        <end position="279"/>
    </location>
</feature>
<dbReference type="GO" id="GO:0102559">
    <property type="term" value="F:peptide chain release factor N(5)-glutamine methyltransferase activity"/>
    <property type="evidence" value="ECO:0007669"/>
    <property type="project" value="UniProtKB-EC"/>
</dbReference>
<comment type="catalytic activity">
    <reaction evidence="4 5">
        <text>L-glutaminyl-[peptide chain release factor] + S-adenosyl-L-methionine = N(5)-methyl-L-glutaminyl-[peptide chain release factor] + S-adenosyl-L-homocysteine + H(+)</text>
        <dbReference type="Rhea" id="RHEA:42896"/>
        <dbReference type="Rhea" id="RHEA-COMP:10271"/>
        <dbReference type="Rhea" id="RHEA-COMP:10272"/>
        <dbReference type="ChEBI" id="CHEBI:15378"/>
        <dbReference type="ChEBI" id="CHEBI:30011"/>
        <dbReference type="ChEBI" id="CHEBI:57856"/>
        <dbReference type="ChEBI" id="CHEBI:59789"/>
        <dbReference type="ChEBI" id="CHEBI:61891"/>
        <dbReference type="EC" id="2.1.1.297"/>
    </reaction>
</comment>
<dbReference type="Proteomes" id="UP001331561">
    <property type="component" value="Unassembled WGS sequence"/>
</dbReference>
<dbReference type="InterPro" id="IPR029063">
    <property type="entry name" value="SAM-dependent_MTases_sf"/>
</dbReference>
<reference evidence="9 10" key="1">
    <citation type="submission" date="2024-01" db="EMBL/GenBank/DDBJ databases">
        <title>Uliginosibacterium soil sp. nov.</title>
        <authorList>
            <person name="Lv Y."/>
        </authorList>
    </citation>
    <scope>NUCLEOTIDE SEQUENCE [LARGE SCALE GENOMIC DNA]</scope>
    <source>
        <strain evidence="9 10">H3</strain>
    </source>
</reference>
<dbReference type="Gene3D" id="3.40.50.150">
    <property type="entry name" value="Vaccinia Virus protein VP39"/>
    <property type="match status" value="1"/>
</dbReference>
<feature type="binding site" evidence="5">
    <location>
        <position position="270"/>
    </location>
    <ligand>
        <name>S-adenosyl-L-methionine</name>
        <dbReference type="ChEBI" id="CHEBI:59789"/>
    </ligand>
</feature>
<dbReference type="InterPro" id="IPR004556">
    <property type="entry name" value="HemK-like"/>
</dbReference>
<accession>A0ABU6JXW1</accession>
<organism evidence="9 10">
    <name type="scientific">Uliginosibacterium silvisoli</name>
    <dbReference type="NCBI Taxonomy" id="3114758"/>
    <lineage>
        <taxon>Bacteria</taxon>
        <taxon>Pseudomonadati</taxon>
        <taxon>Pseudomonadota</taxon>
        <taxon>Betaproteobacteria</taxon>
        <taxon>Rhodocyclales</taxon>
        <taxon>Zoogloeaceae</taxon>
        <taxon>Uliginosibacterium</taxon>
    </lineage>
</organism>
<keyword evidence="3 5" id="KW-0949">S-adenosyl-L-methionine</keyword>
<evidence type="ECO:0000256" key="5">
    <source>
        <dbReference type="HAMAP-Rule" id="MF_02126"/>
    </source>
</evidence>
<dbReference type="InterPro" id="IPR040758">
    <property type="entry name" value="PrmC_N"/>
</dbReference>
<evidence type="ECO:0000256" key="4">
    <source>
        <dbReference type="ARBA" id="ARBA00048391"/>
    </source>
</evidence>
<dbReference type="EC" id="2.1.1.297" evidence="5"/>
<dbReference type="InterPro" id="IPR050320">
    <property type="entry name" value="N5-glutamine_MTase"/>
</dbReference>
<dbReference type="NCBIfam" id="TIGR03534">
    <property type="entry name" value="RF_mod_PrmC"/>
    <property type="match status" value="1"/>
</dbReference>
<name>A0ABU6JXW1_9RHOO</name>
<feature type="region of interest" description="Disordered" evidence="6">
    <location>
        <begin position="117"/>
        <end position="148"/>
    </location>
</feature>
<keyword evidence="1 5" id="KW-0489">Methyltransferase</keyword>
<evidence type="ECO:0000256" key="2">
    <source>
        <dbReference type="ARBA" id="ARBA00022679"/>
    </source>
</evidence>
<comment type="caution">
    <text evidence="9">The sequence shown here is derived from an EMBL/GenBank/DDBJ whole genome shotgun (WGS) entry which is preliminary data.</text>
</comment>
<gene>
    <name evidence="5 9" type="primary">prmC</name>
    <name evidence="9" type="ORF">VVD49_02115</name>
</gene>
<keyword evidence="10" id="KW-1185">Reference proteome</keyword>
<dbReference type="SUPFAM" id="SSF53335">
    <property type="entry name" value="S-adenosyl-L-methionine-dependent methyltransferases"/>
    <property type="match status" value="1"/>
</dbReference>
<feature type="binding site" evidence="5">
    <location>
        <begin position="205"/>
        <end position="209"/>
    </location>
    <ligand>
        <name>S-adenosyl-L-methionine</name>
        <dbReference type="ChEBI" id="CHEBI:59789"/>
    </ligand>
</feature>
<dbReference type="PROSITE" id="PS00092">
    <property type="entry name" value="N6_MTASE"/>
    <property type="match status" value="1"/>
</dbReference>
<feature type="binding site" evidence="5">
    <location>
        <position position="228"/>
    </location>
    <ligand>
        <name>S-adenosyl-L-methionine</name>
        <dbReference type="ChEBI" id="CHEBI:59789"/>
    </ligand>
</feature>
<dbReference type="GO" id="GO:0032259">
    <property type="term" value="P:methylation"/>
    <property type="evidence" value="ECO:0007669"/>
    <property type="project" value="UniProtKB-KW"/>
</dbReference>
<evidence type="ECO:0000256" key="3">
    <source>
        <dbReference type="ARBA" id="ARBA00022691"/>
    </source>
</evidence>
<sequence length="364" mass="38228">MSLPATLGEALQLARGRIESVDAKLLLREASGCSAATLIGFPERALDVVAAQRFVDWLERREQGEPVAHLLGQREFFGRMFRVTADTLIPRPDTELLVELVLGLVALEPLSRPCFTAGEATRSSPPSSGEGLGERVQQAAGANDQHVSRVAVPSSLGAERGFRAACRTLAEPVGNAVPAVGRGAGWPEAGRGEREAPAPTILDLGTGTGAIAISIALERPHAKVTAVDASVAALAVAQDNAQKLDAPVRFLHGSWFAPVAGERFELIVSNPPYIAANDEHLAQGDVRFEPLSALVAGTDGLDDIRDIIAAAPAHLVSGGWLLLEHGYDQAAAVRALLATSGFVEVQSWKDLAGIERASGGRVAY</sequence>
<comment type="similarity">
    <text evidence="5">Belongs to the protein N5-glutamine methyltransferase family. PrmC subfamily.</text>
</comment>
<feature type="binding site" evidence="5">
    <location>
        <position position="255"/>
    </location>
    <ligand>
        <name>S-adenosyl-L-methionine</name>
        <dbReference type="ChEBI" id="CHEBI:59789"/>
    </ligand>
</feature>
<dbReference type="InterPro" id="IPR002052">
    <property type="entry name" value="DNA_methylase_N6_adenine_CS"/>
</dbReference>
<proteinExistence type="inferred from homology"/>
<keyword evidence="2 5" id="KW-0808">Transferase</keyword>
<dbReference type="PANTHER" id="PTHR18895:SF74">
    <property type="entry name" value="MTRF1L RELEASE FACTOR GLUTAMINE METHYLTRANSFERASE"/>
    <property type="match status" value="1"/>
</dbReference>
<evidence type="ECO:0000313" key="10">
    <source>
        <dbReference type="Proteomes" id="UP001331561"/>
    </source>
</evidence>
<dbReference type="CDD" id="cd02440">
    <property type="entry name" value="AdoMet_MTases"/>
    <property type="match status" value="1"/>
</dbReference>
<dbReference type="PANTHER" id="PTHR18895">
    <property type="entry name" value="HEMK METHYLTRANSFERASE"/>
    <property type="match status" value="1"/>
</dbReference>